<dbReference type="SUPFAM" id="SSF48295">
    <property type="entry name" value="TrpR-like"/>
    <property type="match status" value="1"/>
</dbReference>
<name>A0A084SH65_9BACT</name>
<dbReference type="GO" id="GO:0004803">
    <property type="term" value="F:transposase activity"/>
    <property type="evidence" value="ECO:0007669"/>
    <property type="project" value="InterPro"/>
</dbReference>
<organism evidence="1 2">
    <name type="scientific">Archangium violaceum Cb vi76</name>
    <dbReference type="NCBI Taxonomy" id="1406225"/>
    <lineage>
        <taxon>Bacteria</taxon>
        <taxon>Pseudomonadati</taxon>
        <taxon>Myxococcota</taxon>
        <taxon>Myxococcia</taxon>
        <taxon>Myxococcales</taxon>
        <taxon>Cystobacterineae</taxon>
        <taxon>Archangiaceae</taxon>
        <taxon>Archangium</taxon>
    </lineage>
</organism>
<reference evidence="1 2" key="1">
    <citation type="submission" date="2014-07" db="EMBL/GenBank/DDBJ databases">
        <title>Draft Genome Sequence of Gephyronic Acid Producer, Cystobacter violaceus Strain Cb vi76.</title>
        <authorList>
            <person name="Stevens D.C."/>
            <person name="Young J."/>
            <person name="Carmichael R."/>
            <person name="Tan J."/>
            <person name="Taylor R.E."/>
        </authorList>
    </citation>
    <scope>NUCLEOTIDE SEQUENCE [LARGE SCALE GENOMIC DNA]</scope>
    <source>
        <strain evidence="1 2">Cb vi76</strain>
    </source>
</reference>
<protein>
    <submittedName>
        <fullName evidence="1">Transposase</fullName>
    </submittedName>
</protein>
<dbReference type="EMBL" id="JPMI01000329">
    <property type="protein sequence ID" value="KFA87800.1"/>
    <property type="molecule type" value="Genomic_DNA"/>
</dbReference>
<dbReference type="GO" id="GO:0006313">
    <property type="term" value="P:DNA transposition"/>
    <property type="evidence" value="ECO:0007669"/>
    <property type="project" value="InterPro"/>
</dbReference>
<evidence type="ECO:0000313" key="1">
    <source>
        <dbReference type="EMBL" id="KFA87800.1"/>
    </source>
</evidence>
<accession>A0A084SH65</accession>
<dbReference type="AlphaFoldDB" id="A0A084SH65"/>
<dbReference type="GO" id="GO:0043565">
    <property type="term" value="F:sequence-specific DNA binding"/>
    <property type="evidence" value="ECO:0007669"/>
    <property type="project" value="InterPro"/>
</dbReference>
<evidence type="ECO:0000313" key="2">
    <source>
        <dbReference type="Proteomes" id="UP000028547"/>
    </source>
</evidence>
<dbReference type="InterPro" id="IPR036388">
    <property type="entry name" value="WH-like_DNA-bd_sf"/>
</dbReference>
<dbReference type="Pfam" id="PF01527">
    <property type="entry name" value="HTH_Tnp_1"/>
    <property type="match status" value="1"/>
</dbReference>
<dbReference type="Gene3D" id="1.10.10.10">
    <property type="entry name" value="Winged helix-like DNA-binding domain superfamily/Winged helix DNA-binding domain"/>
    <property type="match status" value="1"/>
</dbReference>
<comment type="caution">
    <text evidence="1">The sequence shown here is derived from an EMBL/GenBank/DDBJ whole genome shotgun (WGS) entry which is preliminary data.</text>
</comment>
<gene>
    <name evidence="1" type="ORF">Q664_45270</name>
</gene>
<proteinExistence type="predicted"/>
<dbReference type="Proteomes" id="UP000028547">
    <property type="component" value="Unassembled WGS sequence"/>
</dbReference>
<sequence length="129" mass="14434">MTTSIATTKTEPAWLEAARRPRWTPEVAAQVVRAWEEEGGTQSAFMRKHGLPRERLRFWTKRREGKEGARKAMSFVPVEVAPAGRSEARRGHGEAVQVEVDGVRVRVEEGASQELVARVLRAVKEVQGC</sequence>
<dbReference type="InterPro" id="IPR010921">
    <property type="entry name" value="Trp_repressor/repl_initiator"/>
</dbReference>
<dbReference type="NCBIfam" id="NF047593">
    <property type="entry name" value="IS66_ISAeme5_TnpA"/>
    <property type="match status" value="1"/>
</dbReference>
<dbReference type="InterPro" id="IPR002514">
    <property type="entry name" value="Transposase_8"/>
</dbReference>
<dbReference type="RefSeq" id="WP_043410977.1">
    <property type="nucleotide sequence ID" value="NZ_JPMI01000329.1"/>
</dbReference>